<sequence length="87" mass="9647">MSLFGEWLCLRREMQEIPLSEVGGSAVVAANVAAEGQYGGRSPIMAQLVHWLLSGTTGSARYRDSRLLRPFAALHTVLKRYVERARS</sequence>
<dbReference type="AlphaFoldDB" id="A0A835Y7R9"/>
<dbReference type="OrthoDB" id="542931at2759"/>
<dbReference type="Proteomes" id="UP000612055">
    <property type="component" value="Unassembled WGS sequence"/>
</dbReference>
<name>A0A835Y7R9_9CHLO</name>
<keyword evidence="2" id="KW-1185">Reference proteome</keyword>
<evidence type="ECO:0000313" key="1">
    <source>
        <dbReference type="EMBL" id="KAG2497837.1"/>
    </source>
</evidence>
<dbReference type="EMBL" id="JAEHOE010000012">
    <property type="protein sequence ID" value="KAG2497837.1"/>
    <property type="molecule type" value="Genomic_DNA"/>
</dbReference>
<evidence type="ECO:0000313" key="2">
    <source>
        <dbReference type="Proteomes" id="UP000612055"/>
    </source>
</evidence>
<protein>
    <submittedName>
        <fullName evidence="1">Uncharacterized protein</fullName>
    </submittedName>
</protein>
<organism evidence="1 2">
    <name type="scientific">Edaphochlamys debaryana</name>
    <dbReference type="NCBI Taxonomy" id="47281"/>
    <lineage>
        <taxon>Eukaryota</taxon>
        <taxon>Viridiplantae</taxon>
        <taxon>Chlorophyta</taxon>
        <taxon>core chlorophytes</taxon>
        <taxon>Chlorophyceae</taxon>
        <taxon>CS clade</taxon>
        <taxon>Chlamydomonadales</taxon>
        <taxon>Chlamydomonadales incertae sedis</taxon>
        <taxon>Edaphochlamys</taxon>
    </lineage>
</organism>
<accession>A0A835Y7R9</accession>
<gene>
    <name evidence="1" type="ORF">HYH03_004106</name>
</gene>
<reference evidence="1" key="1">
    <citation type="journal article" date="2020" name="bioRxiv">
        <title>Comparative genomics of Chlamydomonas.</title>
        <authorList>
            <person name="Craig R.J."/>
            <person name="Hasan A.R."/>
            <person name="Ness R.W."/>
            <person name="Keightley P.D."/>
        </authorList>
    </citation>
    <scope>NUCLEOTIDE SEQUENCE</scope>
    <source>
        <strain evidence="1">CCAP 11/70</strain>
    </source>
</reference>
<comment type="caution">
    <text evidence="1">The sequence shown here is derived from an EMBL/GenBank/DDBJ whole genome shotgun (WGS) entry which is preliminary data.</text>
</comment>
<proteinExistence type="predicted"/>